<name>A0A4R9JDZ4_9LEPT</name>
<feature type="transmembrane region" description="Helical" evidence="1">
    <location>
        <begin position="128"/>
        <end position="146"/>
    </location>
</feature>
<proteinExistence type="predicted"/>
<reference evidence="2" key="1">
    <citation type="journal article" date="2019" name="PLoS Negl. Trop. Dis.">
        <title>Revisiting the worldwide diversity of Leptospira species in the environment.</title>
        <authorList>
            <person name="Vincent A.T."/>
            <person name="Schiettekatte O."/>
            <person name="Bourhy P."/>
            <person name="Veyrier F.J."/>
            <person name="Picardeau M."/>
        </authorList>
    </citation>
    <scope>NUCLEOTIDE SEQUENCE [LARGE SCALE GENOMIC DNA]</scope>
    <source>
        <strain evidence="2">201702692</strain>
    </source>
</reference>
<dbReference type="NCBIfam" id="NF047440">
    <property type="entry name" value="LA3751_2_3_fam"/>
    <property type="match status" value="1"/>
</dbReference>
<evidence type="ECO:0000313" key="2">
    <source>
        <dbReference type="EMBL" id="TGL37144.1"/>
    </source>
</evidence>
<feature type="transmembrane region" description="Helical" evidence="1">
    <location>
        <begin position="315"/>
        <end position="331"/>
    </location>
</feature>
<dbReference type="InterPro" id="IPR059217">
    <property type="entry name" value="LA3751_2-like"/>
</dbReference>
<feature type="transmembrane region" description="Helical" evidence="1">
    <location>
        <begin position="12"/>
        <end position="29"/>
    </location>
</feature>
<keyword evidence="1" id="KW-0472">Membrane</keyword>
<dbReference type="EMBL" id="RQGA01000014">
    <property type="protein sequence ID" value="TGL37144.1"/>
    <property type="molecule type" value="Genomic_DNA"/>
</dbReference>
<dbReference type="Proteomes" id="UP000298125">
    <property type="component" value="Unassembled WGS sequence"/>
</dbReference>
<feature type="transmembrane region" description="Helical" evidence="1">
    <location>
        <begin position="286"/>
        <end position="303"/>
    </location>
</feature>
<feature type="transmembrane region" description="Helical" evidence="1">
    <location>
        <begin position="94"/>
        <end position="121"/>
    </location>
</feature>
<keyword evidence="3" id="KW-1185">Reference proteome</keyword>
<gene>
    <name evidence="2" type="ORF">EHQ49_12885</name>
</gene>
<evidence type="ECO:0008006" key="4">
    <source>
        <dbReference type="Google" id="ProtNLM"/>
    </source>
</evidence>
<feature type="transmembrane region" description="Helical" evidence="1">
    <location>
        <begin position="224"/>
        <end position="244"/>
    </location>
</feature>
<organism evidence="2 3">
    <name type="scientific">Leptospira perdikensis</name>
    <dbReference type="NCBI Taxonomy" id="2484948"/>
    <lineage>
        <taxon>Bacteria</taxon>
        <taxon>Pseudomonadati</taxon>
        <taxon>Spirochaetota</taxon>
        <taxon>Spirochaetia</taxon>
        <taxon>Leptospirales</taxon>
        <taxon>Leptospiraceae</taxon>
        <taxon>Leptospira</taxon>
    </lineage>
</organism>
<keyword evidence="1" id="KW-0812">Transmembrane</keyword>
<evidence type="ECO:0000256" key="1">
    <source>
        <dbReference type="SAM" id="Phobius"/>
    </source>
</evidence>
<evidence type="ECO:0000313" key="3">
    <source>
        <dbReference type="Proteomes" id="UP000298125"/>
    </source>
</evidence>
<keyword evidence="1" id="KW-1133">Transmembrane helix</keyword>
<feature type="transmembrane region" description="Helical" evidence="1">
    <location>
        <begin position="369"/>
        <end position="389"/>
    </location>
</feature>
<dbReference type="OrthoDB" id="342585at2"/>
<feature type="transmembrane region" description="Helical" evidence="1">
    <location>
        <begin position="343"/>
        <end position="362"/>
    </location>
</feature>
<sequence length="525" mass="61911">MKRSHSKMKTGILWIFFILVVFYSIEYTQPRYSLFQDSHDKAVQTYSIWQNHFLSDNLYYPAKAFDPNLEFFHLAKNLYIKTNEKLVSAFPIQFAYLLAPFLFVLPISFLPYTSLLFLLLTFFFLKRYYHFSLLLITISFFGTFLWPLSWEYSELPAIFAFSTIALYPFLKKGSSVSFQLISGVFLAWIIIVRLDTLPFFGIFFLSHLYFYLKRNGFQQLQSYLKSYSAFLLSTIVFLILYLSINQSLYGHFLGTRFLANSSGFSAGFSKRLQWFLSLLFYSNRKIGFFGYLPFAFILFTVYWYKYKTISDSKKILLIATSLTLLIIPFIAPNDGFNNWGPRFYTILIFPYLYLLKPFFGYYYQKRKKLFFSFLLTFGLFTFSLGILGAKLQKSKTNLEKKFAPILTEVKPDILVLQDYLNFYTCGSYYFDHIVIVSYTTDLNSKLLNRILTTNPNSKIAFITWNPVLFSKEMKEAINEDKRKSGYPISEWEEGKLETQMRLITSDFQILDRQTYRIWTGTVKSK</sequence>
<protein>
    <recommendedName>
        <fullName evidence="4">Glycosyltransferase RgtA/B/C/D-like domain-containing protein</fullName>
    </recommendedName>
</protein>
<dbReference type="AlphaFoldDB" id="A0A4R9JDZ4"/>
<accession>A0A4R9JDZ4</accession>
<comment type="caution">
    <text evidence="2">The sequence shown here is derived from an EMBL/GenBank/DDBJ whole genome shotgun (WGS) entry which is preliminary data.</text>
</comment>